<dbReference type="AlphaFoldDB" id="A0A9P6U9L9"/>
<feature type="compositionally biased region" description="Basic and acidic residues" evidence="1">
    <location>
        <begin position="95"/>
        <end position="104"/>
    </location>
</feature>
<evidence type="ECO:0000313" key="2">
    <source>
        <dbReference type="EMBL" id="KAG0265594.1"/>
    </source>
</evidence>
<feature type="compositionally biased region" description="Gly residues" evidence="1">
    <location>
        <begin position="188"/>
        <end position="200"/>
    </location>
</feature>
<feature type="compositionally biased region" description="Gly residues" evidence="1">
    <location>
        <begin position="162"/>
        <end position="174"/>
    </location>
</feature>
<feature type="compositionally biased region" description="Low complexity" evidence="1">
    <location>
        <begin position="113"/>
        <end position="122"/>
    </location>
</feature>
<gene>
    <name evidence="2" type="ORF">BG011_004385</name>
</gene>
<evidence type="ECO:0000313" key="3">
    <source>
        <dbReference type="Proteomes" id="UP000726737"/>
    </source>
</evidence>
<keyword evidence="3" id="KW-1185">Reference proteome</keyword>
<feature type="region of interest" description="Disordered" evidence="1">
    <location>
        <begin position="72"/>
        <end position="228"/>
    </location>
</feature>
<dbReference type="Proteomes" id="UP000726737">
    <property type="component" value="Unassembled WGS sequence"/>
</dbReference>
<accession>A0A9P6U9L9</accession>
<comment type="caution">
    <text evidence="2">The sequence shown here is derived from an EMBL/GenBank/DDBJ whole genome shotgun (WGS) entry which is preliminary data.</text>
</comment>
<proteinExistence type="predicted"/>
<name>A0A9P6U9L9_9FUNG</name>
<sequence>QQQPQLQQQPMAPLIVPGWTASPHGLIPDALAFFLSNLPPPSSFNGPALAPQDVLDLIMAAQIPAGQAMIIPPPVPGLPLQPQQPSPGPAGGHGLHGDGHRDGGRNMGGGSGPRDNSSSNSGVSGGYRGDRDRDYHNRDRDRDFRDNRGGDRGMRNDRGGFRPRGGPGGGGRGGGIKRKGRDYDDDMAGGGGGGGGGGGEYRGHMPGVNRPPEYDLFRSRQQRKADKG</sequence>
<evidence type="ECO:0000256" key="1">
    <source>
        <dbReference type="SAM" id="MobiDB-lite"/>
    </source>
</evidence>
<reference evidence="2" key="1">
    <citation type="journal article" date="2020" name="Fungal Divers.">
        <title>Resolving the Mortierellaceae phylogeny through synthesis of multi-gene phylogenetics and phylogenomics.</title>
        <authorList>
            <person name="Vandepol N."/>
            <person name="Liber J."/>
            <person name="Desiro A."/>
            <person name="Na H."/>
            <person name="Kennedy M."/>
            <person name="Barry K."/>
            <person name="Grigoriev I.V."/>
            <person name="Miller A.N."/>
            <person name="O'Donnell K."/>
            <person name="Stajich J.E."/>
            <person name="Bonito G."/>
        </authorList>
    </citation>
    <scope>NUCLEOTIDE SEQUENCE</scope>
    <source>
        <strain evidence="2">KOD948</strain>
    </source>
</reference>
<feature type="non-terminal residue" evidence="2">
    <location>
        <position position="1"/>
    </location>
</feature>
<feature type="compositionally biased region" description="Pro residues" evidence="1">
    <location>
        <begin position="72"/>
        <end position="88"/>
    </location>
</feature>
<feature type="compositionally biased region" description="Basic and acidic residues" evidence="1">
    <location>
        <begin position="212"/>
        <end position="228"/>
    </location>
</feature>
<organism evidence="2 3">
    <name type="scientific">Mortierella polycephala</name>
    <dbReference type="NCBI Taxonomy" id="41804"/>
    <lineage>
        <taxon>Eukaryota</taxon>
        <taxon>Fungi</taxon>
        <taxon>Fungi incertae sedis</taxon>
        <taxon>Mucoromycota</taxon>
        <taxon>Mortierellomycotina</taxon>
        <taxon>Mortierellomycetes</taxon>
        <taxon>Mortierellales</taxon>
        <taxon>Mortierellaceae</taxon>
        <taxon>Mortierella</taxon>
    </lineage>
</organism>
<protein>
    <submittedName>
        <fullName evidence="2">Uncharacterized protein</fullName>
    </submittedName>
</protein>
<dbReference type="EMBL" id="JAAAJA010000029">
    <property type="protein sequence ID" value="KAG0265594.1"/>
    <property type="molecule type" value="Genomic_DNA"/>
</dbReference>
<feature type="compositionally biased region" description="Basic and acidic residues" evidence="1">
    <location>
        <begin position="128"/>
        <end position="160"/>
    </location>
</feature>